<feature type="domain" description="Bacterial sugar transferase" evidence="3">
    <location>
        <begin position="57"/>
        <end position="245"/>
    </location>
</feature>
<feature type="transmembrane region" description="Helical" evidence="2">
    <location>
        <begin position="62"/>
        <end position="83"/>
    </location>
</feature>
<keyword evidence="2" id="KW-0812">Transmembrane</keyword>
<dbReference type="GO" id="GO:0016780">
    <property type="term" value="F:phosphotransferase activity, for other substituted phosphate groups"/>
    <property type="evidence" value="ECO:0007669"/>
    <property type="project" value="TreeGrafter"/>
</dbReference>
<evidence type="ECO:0000256" key="1">
    <source>
        <dbReference type="ARBA" id="ARBA00006464"/>
    </source>
</evidence>
<evidence type="ECO:0000313" key="4">
    <source>
        <dbReference type="EMBL" id="MDQ0291269.1"/>
    </source>
</evidence>
<dbReference type="RefSeq" id="WP_307263817.1">
    <property type="nucleotide sequence ID" value="NZ_JAUSVL010000001.1"/>
</dbReference>
<evidence type="ECO:0000256" key="2">
    <source>
        <dbReference type="SAM" id="Phobius"/>
    </source>
</evidence>
<dbReference type="Proteomes" id="UP001238163">
    <property type="component" value="Unassembled WGS sequence"/>
</dbReference>
<dbReference type="EMBL" id="JAUSVL010000001">
    <property type="protein sequence ID" value="MDQ0291269.1"/>
    <property type="molecule type" value="Genomic_DNA"/>
</dbReference>
<comment type="caution">
    <text evidence="4">The sequence shown here is derived from an EMBL/GenBank/DDBJ whole genome shotgun (WGS) entry which is preliminary data.</text>
</comment>
<dbReference type="AlphaFoldDB" id="A0AAE3VIV4"/>
<evidence type="ECO:0000313" key="5">
    <source>
        <dbReference type="Proteomes" id="UP001238163"/>
    </source>
</evidence>
<comment type="similarity">
    <text evidence="1">Belongs to the bacterial sugar transferase family.</text>
</comment>
<reference evidence="4" key="1">
    <citation type="submission" date="2023-07" db="EMBL/GenBank/DDBJ databases">
        <title>Genomic Encyclopedia of Type Strains, Phase IV (KMG-IV): sequencing the most valuable type-strain genomes for metagenomic binning, comparative biology and taxonomic classification.</title>
        <authorList>
            <person name="Goeker M."/>
        </authorList>
    </citation>
    <scope>NUCLEOTIDE SEQUENCE</scope>
    <source>
        <strain evidence="4">DSM 24202</strain>
    </source>
</reference>
<dbReference type="PANTHER" id="PTHR30576">
    <property type="entry name" value="COLANIC BIOSYNTHESIS UDP-GLUCOSE LIPID CARRIER TRANSFERASE"/>
    <property type="match status" value="1"/>
</dbReference>
<dbReference type="PANTHER" id="PTHR30576:SF10">
    <property type="entry name" value="SLL5057 PROTEIN"/>
    <property type="match status" value="1"/>
</dbReference>
<keyword evidence="2" id="KW-1133">Transmembrane helix</keyword>
<protein>
    <submittedName>
        <fullName evidence="4">Lipopolysaccharide/colanic/teichoic acid biosynthesis glycosyltransferase</fullName>
    </submittedName>
</protein>
<name>A0AAE3VIV4_9BACT</name>
<keyword evidence="2" id="KW-0472">Membrane</keyword>
<evidence type="ECO:0000259" key="3">
    <source>
        <dbReference type="Pfam" id="PF02397"/>
    </source>
</evidence>
<dbReference type="Pfam" id="PF02397">
    <property type="entry name" value="Bac_transf"/>
    <property type="match status" value="1"/>
</dbReference>
<proteinExistence type="inferred from homology"/>
<dbReference type="InterPro" id="IPR003362">
    <property type="entry name" value="Bact_transf"/>
</dbReference>
<keyword evidence="5" id="KW-1185">Reference proteome</keyword>
<gene>
    <name evidence="4" type="ORF">J3R75_003376</name>
</gene>
<sequence>MKKKASALVASATATAEEQRRRQAIVAEIFAREKQPRPNTMKLVLWDSTLAFARGLKRFIDIMGSLAALVVLSPLLLVVAMLIKLEDGGSIIYRQVRVGKDGRHFQFYKFRSMHENADRIKAALNQQNQSADGVIFKMKRDPRVTRIGRFIRRYSIDEMPQLFNVLAGDMSLVGPRPPLPDEVTQYTLEDRKRLHVMPGITCIWQVSGRSDIPFKQQVQLDKEYIHSQSLRKDLWILLKTIPAVIFGKGAY</sequence>
<accession>A0AAE3VIV4</accession>
<organism evidence="4 5">
    <name type="scientific">Oligosphaera ethanolica</name>
    <dbReference type="NCBI Taxonomy" id="760260"/>
    <lineage>
        <taxon>Bacteria</taxon>
        <taxon>Pseudomonadati</taxon>
        <taxon>Lentisphaerota</taxon>
        <taxon>Oligosphaeria</taxon>
        <taxon>Oligosphaerales</taxon>
        <taxon>Oligosphaeraceae</taxon>
        <taxon>Oligosphaera</taxon>
    </lineage>
</organism>